<dbReference type="EMBL" id="UYRT01031480">
    <property type="protein sequence ID" value="VDK73344.1"/>
    <property type="molecule type" value="Genomic_DNA"/>
</dbReference>
<keyword evidence="2" id="KW-0378">Hydrolase</keyword>
<dbReference type="Pfam" id="PF04424">
    <property type="entry name" value="MINDY_DUB"/>
    <property type="match status" value="1"/>
</dbReference>
<gene>
    <name evidence="4" type="ORF">GPUH_LOCUS9518</name>
</gene>
<reference evidence="4 5" key="2">
    <citation type="submission" date="2018-11" db="EMBL/GenBank/DDBJ databases">
        <authorList>
            <consortium name="Pathogen Informatics"/>
        </authorList>
    </citation>
    <scope>NUCLEOTIDE SEQUENCE [LARGE SCALE GENOMIC DNA]</scope>
</reference>
<dbReference type="PANTHER" id="PTHR18063">
    <property type="entry name" value="NF-E2 INDUCIBLE PROTEIN"/>
    <property type="match status" value="1"/>
</dbReference>
<dbReference type="WBParaSite" id="GPUH_0000953101-mRNA-1">
    <property type="protein sequence ID" value="GPUH_0000953101-mRNA-1"/>
    <property type="gene ID" value="GPUH_0000953101"/>
</dbReference>
<protein>
    <recommendedName>
        <fullName evidence="2">Ubiquitin carboxyl-terminal hydrolase</fullName>
        <ecNumber evidence="2">3.4.19.12</ecNumber>
    </recommendedName>
</protein>
<name>A0A183DLC9_9BILA</name>
<keyword evidence="2" id="KW-0788">Thiol protease</keyword>
<dbReference type="InterPro" id="IPR007518">
    <property type="entry name" value="MINDY"/>
</dbReference>
<comment type="function">
    <text evidence="2">Hydrolase that can specifically remove 'Lys-48'-linked conjugated ubiquitin from proteins. Has exodeubiquitinase activity and has a preference for long polyubiquitin chains. May play a regulatory role at the level of protein turnover.</text>
</comment>
<sequence>MNGLSYNQVVEKVVNSSDDSESNLLRNFLDLNASQLTPQGIAELLSDLDNDGIAVLFRNNHFQTLSKHEDLLYVLVTDMGFLGESSVVWETLDSVDGSSTFVDAAYHMPTIPDHSTNESTE</sequence>
<accession>A0A183DLC9</accession>
<dbReference type="GO" id="GO:0005829">
    <property type="term" value="C:cytosol"/>
    <property type="evidence" value="ECO:0007669"/>
    <property type="project" value="TreeGrafter"/>
</dbReference>
<comment type="similarity">
    <text evidence="1 2">Belongs to the MINDY deubiquitinase family. FAM63 subfamily.</text>
</comment>
<keyword evidence="5" id="KW-1185">Reference proteome</keyword>
<dbReference type="Proteomes" id="UP000271098">
    <property type="component" value="Unassembled WGS sequence"/>
</dbReference>
<organism evidence="6">
    <name type="scientific">Gongylonema pulchrum</name>
    <dbReference type="NCBI Taxonomy" id="637853"/>
    <lineage>
        <taxon>Eukaryota</taxon>
        <taxon>Metazoa</taxon>
        <taxon>Ecdysozoa</taxon>
        <taxon>Nematoda</taxon>
        <taxon>Chromadorea</taxon>
        <taxon>Rhabditida</taxon>
        <taxon>Spirurina</taxon>
        <taxon>Spiruromorpha</taxon>
        <taxon>Spiruroidea</taxon>
        <taxon>Gongylonematidae</taxon>
        <taxon>Gongylonema</taxon>
    </lineage>
</organism>
<dbReference type="PANTHER" id="PTHR18063:SF6">
    <property type="entry name" value="UBIQUITIN CARBOXYL-TERMINAL HYDROLASE"/>
    <property type="match status" value="1"/>
</dbReference>
<dbReference type="GO" id="GO:0016807">
    <property type="term" value="F:cysteine-type carboxypeptidase activity"/>
    <property type="evidence" value="ECO:0007669"/>
    <property type="project" value="TreeGrafter"/>
</dbReference>
<keyword evidence="2" id="KW-0645">Protease</keyword>
<dbReference type="GO" id="GO:0140934">
    <property type="term" value="F:histone deubiquitinase activity"/>
    <property type="evidence" value="ECO:0007669"/>
    <property type="project" value="UniProtKB-UniRule"/>
</dbReference>
<evidence type="ECO:0000313" key="6">
    <source>
        <dbReference type="WBParaSite" id="GPUH_0000953101-mRNA-1"/>
    </source>
</evidence>
<comment type="catalytic activity">
    <reaction evidence="2">
        <text>Thiol-dependent hydrolysis of ester, thioester, amide, peptide and isopeptide bonds formed by the C-terminal Gly of ubiquitin (a 76-residue protein attached to proteins as an intracellular targeting signal).</text>
        <dbReference type="EC" id="3.4.19.12"/>
    </reaction>
</comment>
<reference evidence="6" key="1">
    <citation type="submission" date="2016-06" db="UniProtKB">
        <authorList>
            <consortium name="WormBaseParasite"/>
        </authorList>
    </citation>
    <scope>IDENTIFICATION</scope>
</reference>
<dbReference type="GO" id="GO:0071944">
    <property type="term" value="C:cell periphery"/>
    <property type="evidence" value="ECO:0007669"/>
    <property type="project" value="TreeGrafter"/>
</dbReference>
<dbReference type="GO" id="GO:0004843">
    <property type="term" value="F:cysteine-type deubiquitinase activity"/>
    <property type="evidence" value="ECO:0007669"/>
    <property type="project" value="UniProtKB-UniRule"/>
</dbReference>
<dbReference type="GO" id="GO:1990380">
    <property type="term" value="F:K48-linked deubiquitinase activity"/>
    <property type="evidence" value="ECO:0007669"/>
    <property type="project" value="UniProtKB-UniRule"/>
</dbReference>
<dbReference type="GO" id="GO:0071108">
    <property type="term" value="P:protein K48-linked deubiquitination"/>
    <property type="evidence" value="ECO:0007669"/>
    <property type="project" value="TreeGrafter"/>
</dbReference>
<dbReference type="InterPro" id="IPR033979">
    <property type="entry name" value="MINDY_domain"/>
</dbReference>
<dbReference type="OrthoDB" id="10261212at2759"/>
<evidence type="ECO:0000313" key="5">
    <source>
        <dbReference type="Proteomes" id="UP000271098"/>
    </source>
</evidence>
<dbReference type="GO" id="GO:0006508">
    <property type="term" value="P:proteolysis"/>
    <property type="evidence" value="ECO:0007669"/>
    <property type="project" value="UniProtKB-KW"/>
</dbReference>
<evidence type="ECO:0000259" key="3">
    <source>
        <dbReference type="Pfam" id="PF04424"/>
    </source>
</evidence>
<dbReference type="GO" id="GO:0036435">
    <property type="term" value="F:K48-linked polyubiquitin modification-dependent protein binding"/>
    <property type="evidence" value="ECO:0007669"/>
    <property type="project" value="UniProtKB-UniRule"/>
</dbReference>
<dbReference type="EC" id="3.4.19.12" evidence="2"/>
<feature type="domain" description="MINDY deubiquitinase" evidence="3">
    <location>
        <begin position="10"/>
        <end position="105"/>
    </location>
</feature>
<evidence type="ECO:0000313" key="4">
    <source>
        <dbReference type="EMBL" id="VDK73344.1"/>
    </source>
</evidence>
<evidence type="ECO:0000256" key="1">
    <source>
        <dbReference type="ARBA" id="ARBA00006616"/>
    </source>
</evidence>
<proteinExistence type="inferred from homology"/>
<dbReference type="AlphaFoldDB" id="A0A183DLC9"/>
<evidence type="ECO:0000256" key="2">
    <source>
        <dbReference type="RuleBase" id="RU367139"/>
    </source>
</evidence>
<keyword evidence="2" id="KW-0833">Ubl conjugation pathway</keyword>